<sequence length="103" mass="11399">MTSPVLADHPVQVRTYGRVPAELISYAARKVEVVLRHAPAPVLLVRIKLSHDRGAAPSEACVRVDVDVNGADVHVRAAAPTLTEAVDLMQRRLRARVQRVHRR</sequence>
<dbReference type="InterPro" id="IPR036567">
    <property type="entry name" value="RHF-like"/>
</dbReference>
<evidence type="ECO:0000313" key="2">
    <source>
        <dbReference type="Proteomes" id="UP000601223"/>
    </source>
</evidence>
<dbReference type="Proteomes" id="UP000601223">
    <property type="component" value="Unassembled WGS sequence"/>
</dbReference>
<dbReference type="InterPro" id="IPR003489">
    <property type="entry name" value="RHF/RaiA"/>
</dbReference>
<proteinExistence type="predicted"/>
<accession>A0A8J3NMB2</accession>
<reference evidence="1 2" key="1">
    <citation type="submission" date="2021-01" db="EMBL/GenBank/DDBJ databases">
        <title>Whole genome shotgun sequence of Catellatospora bangladeshensis NBRC 107357.</title>
        <authorList>
            <person name="Komaki H."/>
            <person name="Tamura T."/>
        </authorList>
    </citation>
    <scope>NUCLEOTIDE SEQUENCE [LARGE SCALE GENOMIC DNA]</scope>
    <source>
        <strain evidence="1 2">NBRC 107357</strain>
    </source>
</reference>
<dbReference type="EMBL" id="BONF01000029">
    <property type="protein sequence ID" value="GIF83465.1"/>
    <property type="molecule type" value="Genomic_DNA"/>
</dbReference>
<comment type="caution">
    <text evidence="1">The sequence shown here is derived from an EMBL/GenBank/DDBJ whole genome shotgun (WGS) entry which is preliminary data.</text>
</comment>
<evidence type="ECO:0008006" key="3">
    <source>
        <dbReference type="Google" id="ProtNLM"/>
    </source>
</evidence>
<dbReference type="SUPFAM" id="SSF69754">
    <property type="entry name" value="Ribosome binding protein Y (YfiA homologue)"/>
    <property type="match status" value="1"/>
</dbReference>
<dbReference type="RefSeq" id="WP_203750360.1">
    <property type="nucleotide sequence ID" value="NZ_BONF01000029.1"/>
</dbReference>
<evidence type="ECO:0000313" key="1">
    <source>
        <dbReference type="EMBL" id="GIF83465.1"/>
    </source>
</evidence>
<dbReference type="AlphaFoldDB" id="A0A8J3NMB2"/>
<protein>
    <recommendedName>
        <fullName evidence="3">Ribosome-associated translation inhibitor RaiA</fullName>
    </recommendedName>
</protein>
<name>A0A8J3NMB2_9ACTN</name>
<dbReference type="Pfam" id="PF02482">
    <property type="entry name" value="Ribosomal_S30AE"/>
    <property type="match status" value="1"/>
</dbReference>
<keyword evidence="2" id="KW-1185">Reference proteome</keyword>
<gene>
    <name evidence="1" type="ORF">Cba03nite_48140</name>
</gene>
<organism evidence="1 2">
    <name type="scientific">Catellatospora bangladeshensis</name>
    <dbReference type="NCBI Taxonomy" id="310355"/>
    <lineage>
        <taxon>Bacteria</taxon>
        <taxon>Bacillati</taxon>
        <taxon>Actinomycetota</taxon>
        <taxon>Actinomycetes</taxon>
        <taxon>Micromonosporales</taxon>
        <taxon>Micromonosporaceae</taxon>
        <taxon>Catellatospora</taxon>
    </lineage>
</organism>
<dbReference type="Gene3D" id="3.30.160.100">
    <property type="entry name" value="Ribosome hibernation promotion factor-like"/>
    <property type="match status" value="1"/>
</dbReference>